<dbReference type="EMBL" id="FNAO01000003">
    <property type="protein sequence ID" value="SDE06843.1"/>
    <property type="molecule type" value="Genomic_DNA"/>
</dbReference>
<dbReference type="AlphaFoldDB" id="A0A1G6ZWU5"/>
<evidence type="ECO:0000313" key="4">
    <source>
        <dbReference type="EMBL" id="SDE06843.1"/>
    </source>
</evidence>
<gene>
    <name evidence="4" type="ORF">SAMN05421636_103128</name>
</gene>
<reference evidence="4 5" key="1">
    <citation type="submission" date="2016-10" db="EMBL/GenBank/DDBJ databases">
        <authorList>
            <person name="de Groot N.N."/>
        </authorList>
    </citation>
    <scope>NUCLEOTIDE SEQUENCE [LARGE SCALE GENOMIC DNA]</scope>
    <source>
        <strain evidence="4 5">DSM 23421</strain>
    </source>
</reference>
<sequence>MQRIWGIVLVMTLIWACSSDNGSGSGMSDDVDPGPGPTAETFARGPMLANWADNIIIPAYTDFSERLSGLSAELEAFKAESSEANLVALRNAWLEAYKAWQHIDMFEIGPAEAVGLRLNLNSYPSDTTIIESYASKGTYDLKLPSNRVAKGFPALDYLINGLGESDTIIVAKLGSETAKTTYIAYMDAVLKDMRELSDQVLSEWQQGYRDTFVNNEGASATASVDRFVNDYIFYYEKFLRAGKMGIPLGVFSGNTLPGNLEGYYDNDISKVLFLESLNVSQDFFNGKHFASDAKGESLAAYLDALNAIKGGEDLKKIINDQFDTAREQVTALGTFREEIENNDPPSNMLLAYDEVQRIVPLLKVDMVSAMSISIAYVDSDGD</sequence>
<feature type="domain" description="Imelysin-like" evidence="3">
    <location>
        <begin position="56"/>
        <end position="343"/>
    </location>
</feature>
<dbReference type="CDD" id="cd14659">
    <property type="entry name" value="Imelysin-like_IPPA"/>
    <property type="match status" value="1"/>
</dbReference>
<organism evidence="4 5">
    <name type="scientific">Pricia antarctica</name>
    <dbReference type="NCBI Taxonomy" id="641691"/>
    <lineage>
        <taxon>Bacteria</taxon>
        <taxon>Pseudomonadati</taxon>
        <taxon>Bacteroidota</taxon>
        <taxon>Flavobacteriia</taxon>
        <taxon>Flavobacteriales</taxon>
        <taxon>Flavobacteriaceae</taxon>
        <taxon>Pricia</taxon>
    </lineage>
</organism>
<comment type="subcellular location">
    <subcellularLocation>
        <location evidence="1">Cell envelope</location>
    </subcellularLocation>
</comment>
<evidence type="ECO:0000256" key="1">
    <source>
        <dbReference type="ARBA" id="ARBA00004196"/>
    </source>
</evidence>
<evidence type="ECO:0000256" key="2">
    <source>
        <dbReference type="ARBA" id="ARBA00022729"/>
    </source>
</evidence>
<dbReference type="InterPro" id="IPR034984">
    <property type="entry name" value="Imelysin-like_IPPA"/>
</dbReference>
<keyword evidence="2" id="KW-0732">Signal</keyword>
<dbReference type="OrthoDB" id="650514at2"/>
<accession>A0A1G6ZWU5</accession>
<dbReference type="Pfam" id="PF09375">
    <property type="entry name" value="Peptidase_M75"/>
    <property type="match status" value="1"/>
</dbReference>
<dbReference type="InterPro" id="IPR018976">
    <property type="entry name" value="Imelysin-like"/>
</dbReference>
<dbReference type="Proteomes" id="UP000199109">
    <property type="component" value="Unassembled WGS sequence"/>
</dbReference>
<dbReference type="GO" id="GO:0030313">
    <property type="term" value="C:cell envelope"/>
    <property type="evidence" value="ECO:0007669"/>
    <property type="project" value="UniProtKB-SubCell"/>
</dbReference>
<evidence type="ECO:0000259" key="3">
    <source>
        <dbReference type="Pfam" id="PF09375"/>
    </source>
</evidence>
<protein>
    <submittedName>
        <fullName evidence="4">Imelysin</fullName>
    </submittedName>
</protein>
<dbReference type="RefSeq" id="WP_091866735.1">
    <property type="nucleotide sequence ID" value="NZ_FNAO01000003.1"/>
</dbReference>
<dbReference type="InterPro" id="IPR038352">
    <property type="entry name" value="Imelysin_sf"/>
</dbReference>
<dbReference type="STRING" id="641691.SAMN05421636_103128"/>
<proteinExistence type="predicted"/>
<name>A0A1G6ZWU5_9FLAO</name>
<keyword evidence="5" id="KW-1185">Reference proteome</keyword>
<evidence type="ECO:0000313" key="5">
    <source>
        <dbReference type="Proteomes" id="UP000199109"/>
    </source>
</evidence>
<dbReference type="Gene3D" id="1.20.1420.20">
    <property type="entry name" value="M75 peptidase, HXXE motif"/>
    <property type="match status" value="1"/>
</dbReference>